<keyword evidence="2" id="KW-0812">Transmembrane</keyword>
<sequence>GFHDIAAIFLLIFGEETAATLLERVALFFTRGKWLRYMDCILQELTMIPTLLQQEDQDLYTCITETGVLPYYCLSQVLTWFSHDLHDLRKIKRFFDFFLCSNPLMPIYASAAVVLIRRDELLTMRDEMDVMHSFLSKVPQDLDVEAVIQKSRELEERCPVLELQTESAVALHRVSAANTYDTLWVALETESSQDSKAKGEDEKDDKAEMTENLKACTAEAVRIVAMDPKERLPMALPPPRNKEAAQKSGTVFEQLKQAVGTEKRVLTLVAVSVGMVSLAMWLASNDLLM</sequence>
<dbReference type="GO" id="GO:0006888">
    <property type="term" value="P:endoplasmic reticulum to Golgi vesicle-mediated transport"/>
    <property type="evidence" value="ECO:0007669"/>
    <property type="project" value="TreeGrafter"/>
</dbReference>
<dbReference type="InterPro" id="IPR000195">
    <property type="entry name" value="Rab-GAP-TBC_dom"/>
</dbReference>
<dbReference type="OrthoDB" id="206700at2759"/>
<dbReference type="PROSITE" id="PS50086">
    <property type="entry name" value="TBC_RABGAP"/>
    <property type="match status" value="1"/>
</dbReference>
<keyword evidence="2" id="KW-1133">Transmembrane helix</keyword>
<dbReference type="AlphaFoldDB" id="A0A1X2H4R7"/>
<dbReference type="EMBL" id="MCGN01000009">
    <property type="protein sequence ID" value="ORY93377.1"/>
    <property type="molecule type" value="Genomic_DNA"/>
</dbReference>
<feature type="chain" id="PRO_5012936638" description="Rab-GAP TBC domain-containing protein" evidence="3">
    <location>
        <begin position="19"/>
        <end position="289"/>
    </location>
</feature>
<dbReference type="InterPro" id="IPR045913">
    <property type="entry name" value="TBC20/Gyp8-like"/>
</dbReference>
<feature type="transmembrane region" description="Helical" evidence="2">
    <location>
        <begin position="94"/>
        <end position="116"/>
    </location>
</feature>
<name>A0A1X2H4R7_SYNRA</name>
<feature type="signal peptide" evidence="3">
    <location>
        <begin position="1"/>
        <end position="18"/>
    </location>
</feature>
<keyword evidence="6" id="KW-1185">Reference proteome</keyword>
<keyword evidence="2" id="KW-0472">Membrane</keyword>
<dbReference type="GO" id="GO:0005096">
    <property type="term" value="F:GTPase activator activity"/>
    <property type="evidence" value="ECO:0007669"/>
    <property type="project" value="UniProtKB-KW"/>
</dbReference>
<evidence type="ECO:0000256" key="2">
    <source>
        <dbReference type="SAM" id="Phobius"/>
    </source>
</evidence>
<evidence type="ECO:0000313" key="6">
    <source>
        <dbReference type="Proteomes" id="UP000242180"/>
    </source>
</evidence>
<dbReference type="SUPFAM" id="SSF47923">
    <property type="entry name" value="Ypt/Rab-GAP domain of gyp1p"/>
    <property type="match status" value="1"/>
</dbReference>
<dbReference type="PANTHER" id="PTHR20913">
    <property type="entry name" value="TBC1 DOMAIN FAMILY MEMBER 20/GTPASE"/>
    <property type="match status" value="1"/>
</dbReference>
<evidence type="ECO:0000313" key="5">
    <source>
        <dbReference type="EMBL" id="ORY93377.1"/>
    </source>
</evidence>
<proteinExistence type="predicted"/>
<dbReference type="STRING" id="13706.A0A1X2H4R7"/>
<evidence type="ECO:0000259" key="4">
    <source>
        <dbReference type="PROSITE" id="PS50086"/>
    </source>
</evidence>
<evidence type="ECO:0000256" key="3">
    <source>
        <dbReference type="SAM" id="SignalP"/>
    </source>
</evidence>
<dbReference type="Gene3D" id="1.10.472.80">
    <property type="entry name" value="Ypt/Rab-GAP domain of gyp1p, domain 3"/>
    <property type="match status" value="1"/>
</dbReference>
<protein>
    <recommendedName>
        <fullName evidence="4">Rab-GAP TBC domain-containing protein</fullName>
    </recommendedName>
</protein>
<organism evidence="5 6">
    <name type="scientific">Syncephalastrum racemosum</name>
    <name type="common">Filamentous fungus</name>
    <dbReference type="NCBI Taxonomy" id="13706"/>
    <lineage>
        <taxon>Eukaryota</taxon>
        <taxon>Fungi</taxon>
        <taxon>Fungi incertae sedis</taxon>
        <taxon>Mucoromycota</taxon>
        <taxon>Mucoromycotina</taxon>
        <taxon>Mucoromycetes</taxon>
        <taxon>Mucorales</taxon>
        <taxon>Syncephalastraceae</taxon>
        <taxon>Syncephalastrum</taxon>
    </lineage>
</organism>
<feature type="transmembrane region" description="Helical" evidence="2">
    <location>
        <begin position="265"/>
        <end position="283"/>
    </location>
</feature>
<feature type="domain" description="Rab-GAP TBC" evidence="4">
    <location>
        <begin position="1"/>
        <end position="102"/>
    </location>
</feature>
<dbReference type="InParanoid" id="A0A1X2H4R7"/>
<dbReference type="InterPro" id="IPR035969">
    <property type="entry name" value="Rab-GAP_TBC_sf"/>
</dbReference>
<dbReference type="OMA" id="VFEIQCQ"/>
<keyword evidence="1" id="KW-0343">GTPase activation</keyword>
<keyword evidence="3" id="KW-0732">Signal</keyword>
<evidence type="ECO:0000256" key="1">
    <source>
        <dbReference type="ARBA" id="ARBA00022468"/>
    </source>
</evidence>
<accession>A0A1X2H4R7</accession>
<gene>
    <name evidence="5" type="ORF">BCR43DRAFT_444739</name>
</gene>
<feature type="non-terminal residue" evidence="5">
    <location>
        <position position="1"/>
    </location>
</feature>
<dbReference type="Proteomes" id="UP000242180">
    <property type="component" value="Unassembled WGS sequence"/>
</dbReference>
<reference evidence="5 6" key="1">
    <citation type="submission" date="2016-07" db="EMBL/GenBank/DDBJ databases">
        <title>Pervasive Adenine N6-methylation of Active Genes in Fungi.</title>
        <authorList>
            <consortium name="DOE Joint Genome Institute"/>
            <person name="Mondo S.J."/>
            <person name="Dannebaum R.O."/>
            <person name="Kuo R.C."/>
            <person name="Labutti K."/>
            <person name="Haridas S."/>
            <person name="Kuo A."/>
            <person name="Salamov A."/>
            <person name="Ahrendt S.R."/>
            <person name="Lipzen A."/>
            <person name="Sullivan W."/>
            <person name="Andreopoulos W.B."/>
            <person name="Clum A."/>
            <person name="Lindquist E."/>
            <person name="Daum C."/>
            <person name="Ramamoorthy G.K."/>
            <person name="Gryganskyi A."/>
            <person name="Culley D."/>
            <person name="Magnuson J.K."/>
            <person name="James T.Y."/>
            <person name="O'Malley M.A."/>
            <person name="Stajich J.E."/>
            <person name="Spatafora J.W."/>
            <person name="Visel A."/>
            <person name="Grigoriev I.V."/>
        </authorList>
    </citation>
    <scope>NUCLEOTIDE SEQUENCE [LARGE SCALE GENOMIC DNA]</scope>
    <source>
        <strain evidence="5 6">NRRL 2496</strain>
    </source>
</reference>
<dbReference type="GO" id="GO:0005789">
    <property type="term" value="C:endoplasmic reticulum membrane"/>
    <property type="evidence" value="ECO:0007669"/>
    <property type="project" value="TreeGrafter"/>
</dbReference>
<dbReference type="PANTHER" id="PTHR20913:SF7">
    <property type="entry name" value="RE60063P"/>
    <property type="match status" value="1"/>
</dbReference>
<comment type="caution">
    <text evidence="5">The sequence shown here is derived from an EMBL/GenBank/DDBJ whole genome shotgun (WGS) entry which is preliminary data.</text>
</comment>
<dbReference type="Pfam" id="PF00566">
    <property type="entry name" value="RabGAP-TBC"/>
    <property type="match status" value="1"/>
</dbReference>